<gene>
    <name evidence="3" type="ORF">EQU50_03105</name>
</gene>
<name>A0A4Q7DJY1_9PROT</name>
<proteinExistence type="predicted"/>
<evidence type="ECO:0000256" key="1">
    <source>
        <dbReference type="SAM" id="MobiDB-lite"/>
    </source>
</evidence>
<evidence type="ECO:0000313" key="3">
    <source>
        <dbReference type="EMBL" id="RZI46589.1"/>
    </source>
</evidence>
<accession>A0A4Q7DJY1</accession>
<protein>
    <recommendedName>
        <fullName evidence="5">YbgF trimerisation domain-containing protein</fullName>
    </recommendedName>
</protein>
<keyword evidence="2" id="KW-0732">Signal</keyword>
<feature type="compositionally biased region" description="Polar residues" evidence="1">
    <location>
        <begin position="42"/>
        <end position="53"/>
    </location>
</feature>
<dbReference type="AlphaFoldDB" id="A0A4Q7DJY1"/>
<keyword evidence="4" id="KW-1185">Reference proteome</keyword>
<organism evidence="3 4">
    <name type="scientific">Candidatus Finniella inopinata</name>
    <dbReference type="NCBI Taxonomy" id="1696036"/>
    <lineage>
        <taxon>Bacteria</taxon>
        <taxon>Pseudomonadati</taxon>
        <taxon>Pseudomonadota</taxon>
        <taxon>Alphaproteobacteria</taxon>
        <taxon>Holosporales</taxon>
        <taxon>Candidatus Paracaedibacteraceae</taxon>
        <taxon>Candidatus Finniella</taxon>
    </lineage>
</organism>
<feature type="signal peptide" evidence="2">
    <location>
        <begin position="1"/>
        <end position="24"/>
    </location>
</feature>
<dbReference type="RefSeq" id="WP_130153688.1">
    <property type="nucleotide sequence ID" value="NZ_SCFB01000004.1"/>
</dbReference>
<reference evidence="3 4" key="1">
    <citation type="submission" date="2018-10" db="EMBL/GenBank/DDBJ databases">
        <title>An updated phylogeny of the Alphaproteobacteria reveals that the parasitic Rickettsiales and Holosporales have independent origins.</title>
        <authorList>
            <person name="Munoz-Gomez S.A."/>
            <person name="Hess S."/>
            <person name="Burger G."/>
            <person name="Lang B.F."/>
            <person name="Susko E."/>
            <person name="Slamovits C.H."/>
            <person name="Roger A.J."/>
        </authorList>
    </citation>
    <scope>NUCLEOTIDE SEQUENCE [LARGE SCALE GENOMIC DNA]</scope>
    <source>
        <strain evidence="3">HOLO01</strain>
    </source>
</reference>
<evidence type="ECO:0000313" key="4">
    <source>
        <dbReference type="Proteomes" id="UP000293550"/>
    </source>
</evidence>
<feature type="chain" id="PRO_5020261384" description="YbgF trimerisation domain-containing protein" evidence="2">
    <location>
        <begin position="25"/>
        <end position="219"/>
    </location>
</feature>
<evidence type="ECO:0000256" key="2">
    <source>
        <dbReference type="SAM" id="SignalP"/>
    </source>
</evidence>
<feature type="compositionally biased region" description="Acidic residues" evidence="1">
    <location>
        <begin position="97"/>
        <end position="107"/>
    </location>
</feature>
<feature type="compositionally biased region" description="Basic and acidic residues" evidence="1">
    <location>
        <begin position="108"/>
        <end position="119"/>
    </location>
</feature>
<comment type="caution">
    <text evidence="3">The sequence shown here is derived from an EMBL/GenBank/DDBJ whole genome shotgun (WGS) entry which is preliminary data.</text>
</comment>
<sequence>MSLRKEFLYGLVLPCLFTSTGLIASDSQLDQAALKNGISALQSGNKGSAAKQTTLKDESDSDTEEPLAFSSNWTGGAQAPQEKKGETVATPAIPVVDDIDSSDLEDESDKKSVAKPKVEKGKRRKEKLGGSSSTSDTASIWAALNQLGAEDNDSSDLADLPTVTVKTQTAPGIANHRRTNTQELVSKLSIITEQNSMMIKQQTELIMLMKQFKNPTDAK</sequence>
<dbReference type="EMBL" id="SCFB01000004">
    <property type="protein sequence ID" value="RZI46589.1"/>
    <property type="molecule type" value="Genomic_DNA"/>
</dbReference>
<dbReference type="Proteomes" id="UP000293550">
    <property type="component" value="Unassembled WGS sequence"/>
</dbReference>
<evidence type="ECO:0008006" key="5">
    <source>
        <dbReference type="Google" id="ProtNLM"/>
    </source>
</evidence>
<feature type="region of interest" description="Disordered" evidence="1">
    <location>
        <begin position="42"/>
        <end position="136"/>
    </location>
</feature>